<evidence type="ECO:0000313" key="2">
    <source>
        <dbReference type="Proteomes" id="UP000199125"/>
    </source>
</evidence>
<proteinExistence type="predicted"/>
<gene>
    <name evidence="1" type="ORF">SAMN04488075_1695</name>
</gene>
<dbReference type="EMBL" id="FNXG01000002">
    <property type="protein sequence ID" value="SEH89776.1"/>
    <property type="molecule type" value="Genomic_DNA"/>
</dbReference>
<sequence length="91" mass="10266">MTKRGRRTAIAEAIREPLAHTDPDDLREIARIYANAAELSRNLNRRCYDPWSGKMVDASPATMARSVGASIMDKRTMARLLLAYTKESTIR</sequence>
<organism evidence="1 2">
    <name type="scientific">Paracoccus alkenifer</name>
    <dbReference type="NCBI Taxonomy" id="65735"/>
    <lineage>
        <taxon>Bacteria</taxon>
        <taxon>Pseudomonadati</taxon>
        <taxon>Pseudomonadota</taxon>
        <taxon>Alphaproteobacteria</taxon>
        <taxon>Rhodobacterales</taxon>
        <taxon>Paracoccaceae</taxon>
        <taxon>Paracoccus</taxon>
    </lineage>
</organism>
<dbReference type="AlphaFoldDB" id="A0A1H6LMG4"/>
<dbReference type="RefSeq" id="WP_143042782.1">
    <property type="nucleotide sequence ID" value="NZ_FNXG01000002.1"/>
</dbReference>
<accession>A0A1H6LMG4</accession>
<keyword evidence="2" id="KW-1185">Reference proteome</keyword>
<reference evidence="2" key="1">
    <citation type="submission" date="2016-10" db="EMBL/GenBank/DDBJ databases">
        <authorList>
            <person name="Varghese N."/>
            <person name="Submissions S."/>
        </authorList>
    </citation>
    <scope>NUCLEOTIDE SEQUENCE [LARGE SCALE GENOMIC DNA]</scope>
    <source>
        <strain evidence="2">DSM 11593</strain>
    </source>
</reference>
<name>A0A1H6LMG4_9RHOB</name>
<evidence type="ECO:0000313" key="1">
    <source>
        <dbReference type="EMBL" id="SEH89776.1"/>
    </source>
</evidence>
<protein>
    <submittedName>
        <fullName evidence="1">Uncharacterized protein</fullName>
    </submittedName>
</protein>
<dbReference type="Proteomes" id="UP000199125">
    <property type="component" value="Unassembled WGS sequence"/>
</dbReference>